<name>A0A5J6VJ59_9VIRU</name>
<keyword evidence="4" id="KW-0378">Hydrolase</keyword>
<dbReference type="GO" id="GO:0004222">
    <property type="term" value="F:metalloendopeptidase activity"/>
    <property type="evidence" value="ECO:0007669"/>
    <property type="project" value="InterPro"/>
</dbReference>
<dbReference type="GO" id="GO:0006508">
    <property type="term" value="P:proteolysis"/>
    <property type="evidence" value="ECO:0007669"/>
    <property type="project" value="UniProtKB-KW"/>
</dbReference>
<evidence type="ECO:0000256" key="7">
    <source>
        <dbReference type="SAM" id="MobiDB-lite"/>
    </source>
</evidence>
<evidence type="ECO:0000256" key="2">
    <source>
        <dbReference type="ARBA" id="ARBA00022670"/>
    </source>
</evidence>
<dbReference type="InterPro" id="IPR011765">
    <property type="entry name" value="Pept_M16_N"/>
</dbReference>
<keyword evidence="6" id="KW-0482">Metalloprotease</keyword>
<dbReference type="SUPFAM" id="SSF63411">
    <property type="entry name" value="LuxS/MPP-like metallohydrolase"/>
    <property type="match status" value="2"/>
</dbReference>
<dbReference type="PROSITE" id="PS00143">
    <property type="entry name" value="INSULINASE"/>
    <property type="match status" value="1"/>
</dbReference>
<accession>A0A5J6VJ59</accession>
<dbReference type="Pfam" id="PF22456">
    <property type="entry name" value="PqqF-like_C_4"/>
    <property type="match status" value="1"/>
</dbReference>
<reference evidence="10" key="1">
    <citation type="journal article" date="2019" name="Philos. Trans. R. Soc. Lond., B, Biol. Sci.">
        <title>Targeted metagenomic recovery of four divergent viruses reveals shared and distinctive characteristics of giant viruses of marine eukaryotes.</title>
        <authorList>
            <person name="Needham D.M."/>
            <person name="Poirier C."/>
            <person name="Hehenberger E."/>
            <person name="Jimenez V."/>
            <person name="Swalwell J.E."/>
            <person name="Santoro A.E."/>
            <person name="Worden A.Z."/>
        </authorList>
    </citation>
    <scope>NUCLEOTIDE SEQUENCE</scope>
    <source>
        <strain evidence="10">OPacV-662</strain>
    </source>
</reference>
<feature type="compositionally biased region" description="Basic and acidic residues" evidence="7">
    <location>
        <begin position="338"/>
        <end position="352"/>
    </location>
</feature>
<dbReference type="EMBL" id="MN448271">
    <property type="protein sequence ID" value="QFG73819.1"/>
    <property type="molecule type" value="Genomic_DNA"/>
</dbReference>
<evidence type="ECO:0000313" key="10">
    <source>
        <dbReference type="EMBL" id="QFG73819.1"/>
    </source>
</evidence>
<organism evidence="10">
    <name type="scientific">Megaviridae environmental sample</name>
    <dbReference type="NCBI Taxonomy" id="1737588"/>
    <lineage>
        <taxon>Viruses</taxon>
        <taxon>Varidnaviria</taxon>
        <taxon>Bamfordvirae</taxon>
        <taxon>Nucleocytoviricota</taxon>
        <taxon>Megaviricetes</taxon>
        <taxon>Imitervirales</taxon>
        <taxon>Mimiviridae</taxon>
        <taxon>environmental samples</taxon>
    </lineage>
</organism>
<dbReference type="InterPro" id="IPR011249">
    <property type="entry name" value="Metalloenz_LuxS/M16"/>
</dbReference>
<dbReference type="InterPro" id="IPR050626">
    <property type="entry name" value="Peptidase_M16"/>
</dbReference>
<feature type="domain" description="Coenzyme PQQ synthesis protein F-like C-terminal lobe" evidence="9">
    <location>
        <begin position="823"/>
        <end position="887"/>
    </location>
</feature>
<protein>
    <submittedName>
        <fullName evidence="10">Insulinase</fullName>
    </submittedName>
</protein>
<sequence>MEASIYDRKTYELYTSDDSRINIIRVGLPQKHIHSYTSLVCDVGHYDNPSDVMGMAHFCEHLLFMGSEKYPDEDAYQKHVDENDGHCNAYTDYTHTNYEFSVRSTAFEKTLDMFLAMFDQPLFREESVDKEINAVHSEFEKSQSQDWFLDEAIFHSRVNPEHPYSKFVFGNKESLTHTKDSLANKTRDFFERYYRSSKYYLVIAHPNNDISMSTLIEMMNPIKNKLTPINPTPIPPLIITSPPIHYRYISKSTDLNSLKIMLMFNNVKPQDLDLLAFCIKRDVPGNPAHYLVHEVKSTIAISCHTSCYPRNEINSDGTRICDGTLEIIVILADDDHDNDDHNNDANDDHDNDDHDNDDHDDNDNNDIIKILINHVYELIKFIPNQPNIINYFNTLRENSFHGIQNAHMNDTMEFVEMLAASMHKHTQNNYLKMYQPVVEPQYPNKENIHITIISSIICNCEDVSCECISGVSKIEHYTKREYWQQPNNPLDASHDSSHDSPDDSSHDSPDDTPDDTQHDSPHDSPHDLLFRLSPTQYYSTLINVDENIDFNHINDKSVHINLDYTYPLFHINIFFITDDDITTRIYQEILIEMITLHMQKTGVIQSLGEAKIKISINMSSRGFYLSFTAPPTKQSIDALVFYINNLTSYNENFDMAQRNVFKELIEEKNSQPFELLMMNLENLSMNRNVSSDTIQALSTRNQNPNLIIPTDIPLETPLGRRLRVAATATLNDVNIPSICKQVKYMIAGTISENLARHIEYNIDTIVNAKIRITDTVSQKPPRIRIPSCFQRYNTNDPNKACAFVLQCELTKKNYIMMRILRKEFKQEFFNELRTEKQLGYICNIYPINTPFHCMLVGLIQHSPKFSKHTVQNHMMKFFKSCRDKLDNNIHTLERVIELDMEELEQPFSTPHRKYTQYMGQLLTNHPTKDEQIEILSQLKQNNYNDIKQFYYSLLRLYQFAHV</sequence>
<evidence type="ECO:0000256" key="6">
    <source>
        <dbReference type="ARBA" id="ARBA00023049"/>
    </source>
</evidence>
<feature type="region of interest" description="Disordered" evidence="7">
    <location>
        <begin position="338"/>
        <end position="360"/>
    </location>
</feature>
<dbReference type="PANTHER" id="PTHR43690:SF18">
    <property type="entry name" value="INSULIN-DEGRADING ENZYME-RELATED"/>
    <property type="match status" value="1"/>
</dbReference>
<dbReference type="Pfam" id="PF00675">
    <property type="entry name" value="Peptidase_M16"/>
    <property type="match status" value="1"/>
</dbReference>
<keyword evidence="3" id="KW-0479">Metal-binding</keyword>
<evidence type="ECO:0000256" key="1">
    <source>
        <dbReference type="ARBA" id="ARBA00007261"/>
    </source>
</evidence>
<evidence type="ECO:0000256" key="3">
    <source>
        <dbReference type="ARBA" id="ARBA00022723"/>
    </source>
</evidence>
<dbReference type="InterPro" id="IPR054734">
    <property type="entry name" value="PqqF-like_C_4"/>
</dbReference>
<dbReference type="GO" id="GO:0046872">
    <property type="term" value="F:metal ion binding"/>
    <property type="evidence" value="ECO:0007669"/>
    <property type="project" value="UniProtKB-KW"/>
</dbReference>
<evidence type="ECO:0000256" key="5">
    <source>
        <dbReference type="ARBA" id="ARBA00022833"/>
    </source>
</evidence>
<proteinExistence type="inferred from homology"/>
<keyword evidence="5" id="KW-0862">Zinc</keyword>
<keyword evidence="2" id="KW-0645">Protease</keyword>
<dbReference type="PANTHER" id="PTHR43690">
    <property type="entry name" value="NARDILYSIN"/>
    <property type="match status" value="1"/>
</dbReference>
<feature type="compositionally biased region" description="Basic and acidic residues" evidence="7">
    <location>
        <begin position="492"/>
        <end position="526"/>
    </location>
</feature>
<dbReference type="InterPro" id="IPR001431">
    <property type="entry name" value="Pept_M16_Zn_BS"/>
</dbReference>
<evidence type="ECO:0000256" key="4">
    <source>
        <dbReference type="ARBA" id="ARBA00022801"/>
    </source>
</evidence>
<dbReference type="Gene3D" id="3.30.830.10">
    <property type="entry name" value="Metalloenzyme, LuxS/M16 peptidase-like"/>
    <property type="match status" value="3"/>
</dbReference>
<comment type="similarity">
    <text evidence="1">Belongs to the peptidase M16 family.</text>
</comment>
<feature type="region of interest" description="Disordered" evidence="7">
    <location>
        <begin position="485"/>
        <end position="526"/>
    </location>
</feature>
<evidence type="ECO:0000259" key="8">
    <source>
        <dbReference type="Pfam" id="PF00675"/>
    </source>
</evidence>
<feature type="domain" description="Peptidase M16 N-terminal" evidence="8">
    <location>
        <begin position="34"/>
        <end position="146"/>
    </location>
</feature>
<evidence type="ECO:0000259" key="9">
    <source>
        <dbReference type="Pfam" id="PF22456"/>
    </source>
</evidence>